<dbReference type="SMART" id="SM00091">
    <property type="entry name" value="PAS"/>
    <property type="match status" value="1"/>
</dbReference>
<keyword evidence="9" id="KW-0418">Kinase</keyword>
<dbReference type="InterPro" id="IPR017232">
    <property type="entry name" value="NtrY"/>
</dbReference>
<evidence type="ECO:0000256" key="1">
    <source>
        <dbReference type="ARBA" id="ARBA00000085"/>
    </source>
</evidence>
<dbReference type="PIRSF" id="PIRSF037532">
    <property type="entry name" value="STHK_NtrY"/>
    <property type="match status" value="1"/>
</dbReference>
<evidence type="ECO:0000256" key="7">
    <source>
        <dbReference type="ARBA" id="ARBA00022692"/>
    </source>
</evidence>
<keyword evidence="10 18" id="KW-0067">ATP-binding</keyword>
<evidence type="ECO:0000256" key="4">
    <source>
        <dbReference type="ARBA" id="ARBA00022475"/>
    </source>
</evidence>
<dbReference type="CDD" id="cd00082">
    <property type="entry name" value="HisKA"/>
    <property type="match status" value="1"/>
</dbReference>
<keyword evidence="4" id="KW-1003">Cell membrane</keyword>
<sequence length="727" mass="79802">MDARGALNFFFRRALPALAVFALLLASLKLAEDAASDSVRFAAHYRWVLGAAIVALAILVLAIGQRLWRLRSDIRRDTPGARLNRRLLSMLILLAVPSIVVVYGFALRFLDATVENWFSVRLEQGLDNALEIGRIVVDERLRVAETASAQLAAQLADEPAASAQNLLDAEIDRLGATQLTVFGDDGRVQATASSDPRHLDPPLPDSALLMRVQGERRYAAAEPLGDALVLRVVLPIAVNGEVRRGQGRLLQGFFPLPDRLQPLTRGVEMASFDFQRLKFLRGSLKLTFALILTFVLLLSVLVVVLAAFGVARRLVAPVGRLAAATRAVGAGRYDTPLPPASDDELGFLVRSFAEMTRELEFAGARAQKSARETEQQRAWLEAVLERLSAGVLGFDRDGRLRVANRAADAILGVTLSRHLGRTLLEVKSERADLASFVDPLTRHLRENLREWREEVVVDTVAGRRMLMLRGAALPEQAGYVAVFDDLTVLNRAQRDAAWGEVARRLAHEVKNPLTPIQLAAERLRRRFLGRLPPEEGELIDRATHTIVSQVEALKTMVNAFGDYARPPQLATRPVSLHALLGEVLDLYENDQRISLTRRFAAGEPQVRVDAVRLRQALHNLLKNALEAIGESRKPQIHVTTRLAHADEQDWVELVVADNGPGLPADFGDRWFEPYTTSKAKGTGLGLAVVKKIVEEHGGSVHAGNRAQGGAEFVLRLPLDGGRGAAAR</sequence>
<reference evidence="19" key="1">
    <citation type="journal article" date="2019" name="Int. J. Syst. Evol. Microbiol.">
        <title>The Global Catalogue of Microorganisms (GCM) 10K type strain sequencing project: providing services to taxonomists for standard genome sequencing and annotation.</title>
        <authorList>
            <consortium name="The Broad Institute Genomics Platform"/>
            <consortium name="The Broad Institute Genome Sequencing Center for Infectious Disease"/>
            <person name="Wu L."/>
            <person name="Ma J."/>
        </authorList>
    </citation>
    <scope>NUCLEOTIDE SEQUENCE [LARGE SCALE GENOMIC DNA]</scope>
    <source>
        <strain evidence="19">CCUG 30340</strain>
    </source>
</reference>
<dbReference type="SUPFAM" id="SSF55785">
    <property type="entry name" value="PYP-like sensor domain (PAS domain)"/>
    <property type="match status" value="1"/>
</dbReference>
<dbReference type="SMART" id="SM00388">
    <property type="entry name" value="HisKA"/>
    <property type="match status" value="1"/>
</dbReference>
<dbReference type="InterPro" id="IPR003660">
    <property type="entry name" value="HAMP_dom"/>
</dbReference>
<keyword evidence="8" id="KW-0547">Nucleotide-binding</keyword>
<dbReference type="EC" id="2.7.13.3" evidence="3"/>
<evidence type="ECO:0000259" key="17">
    <source>
        <dbReference type="PROSITE" id="PS50885"/>
    </source>
</evidence>
<feature type="domain" description="HAMP" evidence="17">
    <location>
        <begin position="312"/>
        <end position="364"/>
    </location>
</feature>
<dbReference type="InterPro" id="IPR003594">
    <property type="entry name" value="HATPase_dom"/>
</dbReference>
<evidence type="ECO:0000256" key="3">
    <source>
        <dbReference type="ARBA" id="ARBA00012438"/>
    </source>
</evidence>
<dbReference type="CDD" id="cd06225">
    <property type="entry name" value="HAMP"/>
    <property type="match status" value="1"/>
</dbReference>
<evidence type="ECO:0000256" key="6">
    <source>
        <dbReference type="ARBA" id="ARBA00022679"/>
    </source>
</evidence>
<dbReference type="InterPro" id="IPR003661">
    <property type="entry name" value="HisK_dim/P_dom"/>
</dbReference>
<keyword evidence="6" id="KW-0808">Transferase</keyword>
<evidence type="ECO:0000256" key="14">
    <source>
        <dbReference type="SAM" id="Phobius"/>
    </source>
</evidence>
<dbReference type="SMART" id="SM00387">
    <property type="entry name" value="HATPase_c"/>
    <property type="match status" value="1"/>
</dbReference>
<accession>A0ABV9QS43</accession>
<feature type="domain" description="Histidine kinase" evidence="15">
    <location>
        <begin position="504"/>
        <end position="720"/>
    </location>
</feature>
<evidence type="ECO:0000256" key="5">
    <source>
        <dbReference type="ARBA" id="ARBA00022553"/>
    </source>
</evidence>
<evidence type="ECO:0000256" key="13">
    <source>
        <dbReference type="ARBA" id="ARBA00023136"/>
    </source>
</evidence>
<evidence type="ECO:0000259" key="16">
    <source>
        <dbReference type="PROSITE" id="PS50112"/>
    </source>
</evidence>
<dbReference type="InterPro" id="IPR035965">
    <property type="entry name" value="PAS-like_dom_sf"/>
</dbReference>
<evidence type="ECO:0000256" key="2">
    <source>
        <dbReference type="ARBA" id="ARBA00004651"/>
    </source>
</evidence>
<dbReference type="Pfam" id="PF00672">
    <property type="entry name" value="HAMP"/>
    <property type="match status" value="1"/>
</dbReference>
<keyword evidence="12" id="KW-0902">Two-component regulatory system</keyword>
<dbReference type="InterPro" id="IPR036097">
    <property type="entry name" value="HisK_dim/P_sf"/>
</dbReference>
<dbReference type="InterPro" id="IPR004358">
    <property type="entry name" value="Sig_transdc_His_kin-like_C"/>
</dbReference>
<keyword evidence="5" id="KW-0597">Phosphoprotein</keyword>
<feature type="domain" description="PAS" evidence="16">
    <location>
        <begin position="376"/>
        <end position="439"/>
    </location>
</feature>
<dbReference type="PANTHER" id="PTHR43065">
    <property type="entry name" value="SENSOR HISTIDINE KINASE"/>
    <property type="match status" value="1"/>
</dbReference>
<dbReference type="Pfam" id="PF02518">
    <property type="entry name" value="HATPase_c"/>
    <property type="match status" value="1"/>
</dbReference>
<organism evidence="18 19">
    <name type="scientific">Dokdonella ginsengisoli</name>
    <dbReference type="NCBI Taxonomy" id="363846"/>
    <lineage>
        <taxon>Bacteria</taxon>
        <taxon>Pseudomonadati</taxon>
        <taxon>Pseudomonadota</taxon>
        <taxon>Gammaproteobacteria</taxon>
        <taxon>Lysobacterales</taxon>
        <taxon>Rhodanobacteraceae</taxon>
        <taxon>Dokdonella</taxon>
    </lineage>
</organism>
<dbReference type="Pfam" id="PF08448">
    <property type="entry name" value="PAS_4"/>
    <property type="match status" value="1"/>
</dbReference>
<evidence type="ECO:0000256" key="12">
    <source>
        <dbReference type="ARBA" id="ARBA00023012"/>
    </source>
</evidence>
<dbReference type="Gene3D" id="3.30.450.20">
    <property type="entry name" value="PAS domain"/>
    <property type="match status" value="1"/>
</dbReference>
<evidence type="ECO:0000313" key="19">
    <source>
        <dbReference type="Proteomes" id="UP001595886"/>
    </source>
</evidence>
<dbReference type="EMBL" id="JBHSHD010000006">
    <property type="protein sequence ID" value="MFC4820165.1"/>
    <property type="molecule type" value="Genomic_DNA"/>
</dbReference>
<dbReference type="PROSITE" id="PS50885">
    <property type="entry name" value="HAMP"/>
    <property type="match status" value="1"/>
</dbReference>
<evidence type="ECO:0000313" key="18">
    <source>
        <dbReference type="EMBL" id="MFC4820165.1"/>
    </source>
</evidence>
<dbReference type="SUPFAM" id="SSF55874">
    <property type="entry name" value="ATPase domain of HSP90 chaperone/DNA topoisomerase II/histidine kinase"/>
    <property type="match status" value="1"/>
</dbReference>
<keyword evidence="7 14" id="KW-0812">Transmembrane</keyword>
<dbReference type="InterPro" id="IPR000014">
    <property type="entry name" value="PAS"/>
</dbReference>
<comment type="subcellular location">
    <subcellularLocation>
        <location evidence="2">Cell membrane</location>
        <topology evidence="2">Multi-pass membrane protein</topology>
    </subcellularLocation>
</comment>
<evidence type="ECO:0000256" key="11">
    <source>
        <dbReference type="ARBA" id="ARBA00022989"/>
    </source>
</evidence>
<evidence type="ECO:0000259" key="15">
    <source>
        <dbReference type="PROSITE" id="PS50109"/>
    </source>
</evidence>
<gene>
    <name evidence="18" type="ORF">ACFO6Q_07510</name>
</gene>
<proteinExistence type="predicted"/>
<dbReference type="Gene3D" id="3.30.565.10">
    <property type="entry name" value="Histidine kinase-like ATPase, C-terminal domain"/>
    <property type="match status" value="1"/>
</dbReference>
<keyword evidence="11 14" id="KW-1133">Transmembrane helix</keyword>
<dbReference type="InterPro" id="IPR036890">
    <property type="entry name" value="HATPase_C_sf"/>
</dbReference>
<dbReference type="NCBIfam" id="TIGR00229">
    <property type="entry name" value="sensory_box"/>
    <property type="match status" value="1"/>
</dbReference>
<dbReference type="RefSeq" id="WP_380019997.1">
    <property type="nucleotide sequence ID" value="NZ_JBHSHD010000006.1"/>
</dbReference>
<keyword evidence="13 14" id="KW-0472">Membrane</keyword>
<feature type="transmembrane region" description="Helical" evidence="14">
    <location>
        <begin position="286"/>
        <end position="311"/>
    </location>
</feature>
<dbReference type="InterPro" id="IPR005467">
    <property type="entry name" value="His_kinase_dom"/>
</dbReference>
<dbReference type="Pfam" id="PF00512">
    <property type="entry name" value="HisKA"/>
    <property type="match status" value="1"/>
</dbReference>
<evidence type="ECO:0000256" key="8">
    <source>
        <dbReference type="ARBA" id="ARBA00022741"/>
    </source>
</evidence>
<protein>
    <recommendedName>
        <fullName evidence="3">histidine kinase</fullName>
        <ecNumber evidence="3">2.7.13.3</ecNumber>
    </recommendedName>
</protein>
<name>A0ABV9QS43_9GAMM</name>
<dbReference type="InterPro" id="IPR045671">
    <property type="entry name" value="NtrY-like_N"/>
</dbReference>
<dbReference type="PANTHER" id="PTHR43065:SF10">
    <property type="entry name" value="PEROXIDE STRESS-ACTIVATED HISTIDINE KINASE MAK3"/>
    <property type="match status" value="1"/>
</dbReference>
<evidence type="ECO:0000256" key="9">
    <source>
        <dbReference type="ARBA" id="ARBA00022777"/>
    </source>
</evidence>
<dbReference type="Gene3D" id="1.10.287.130">
    <property type="match status" value="1"/>
</dbReference>
<comment type="catalytic activity">
    <reaction evidence="1">
        <text>ATP + protein L-histidine = ADP + protein N-phospho-L-histidine.</text>
        <dbReference type="EC" id="2.7.13.3"/>
    </reaction>
</comment>
<keyword evidence="19" id="KW-1185">Reference proteome</keyword>
<feature type="transmembrane region" description="Helical" evidence="14">
    <location>
        <begin position="47"/>
        <end position="68"/>
    </location>
</feature>
<comment type="caution">
    <text evidence="18">The sequence shown here is derived from an EMBL/GenBank/DDBJ whole genome shotgun (WGS) entry which is preliminary data.</text>
</comment>
<dbReference type="SUPFAM" id="SSF47384">
    <property type="entry name" value="Homodimeric domain of signal transducing histidine kinase"/>
    <property type="match status" value="1"/>
</dbReference>
<dbReference type="PRINTS" id="PR00344">
    <property type="entry name" value="BCTRLSENSOR"/>
</dbReference>
<dbReference type="InterPro" id="IPR013656">
    <property type="entry name" value="PAS_4"/>
</dbReference>
<evidence type="ECO:0000256" key="10">
    <source>
        <dbReference type="ARBA" id="ARBA00022840"/>
    </source>
</evidence>
<dbReference type="Proteomes" id="UP001595886">
    <property type="component" value="Unassembled WGS sequence"/>
</dbReference>
<dbReference type="SMART" id="SM00304">
    <property type="entry name" value="HAMP"/>
    <property type="match status" value="1"/>
</dbReference>
<dbReference type="Gene3D" id="6.10.340.10">
    <property type="match status" value="1"/>
</dbReference>
<dbReference type="GO" id="GO:0005524">
    <property type="term" value="F:ATP binding"/>
    <property type="evidence" value="ECO:0007669"/>
    <property type="project" value="UniProtKB-KW"/>
</dbReference>
<dbReference type="SUPFAM" id="SSF158472">
    <property type="entry name" value="HAMP domain-like"/>
    <property type="match status" value="1"/>
</dbReference>
<dbReference type="Pfam" id="PF19312">
    <property type="entry name" value="NtrY_N"/>
    <property type="match status" value="1"/>
</dbReference>
<dbReference type="PROSITE" id="PS50109">
    <property type="entry name" value="HIS_KIN"/>
    <property type="match status" value="1"/>
</dbReference>
<feature type="transmembrane region" description="Helical" evidence="14">
    <location>
        <begin position="88"/>
        <end position="110"/>
    </location>
</feature>
<dbReference type="PROSITE" id="PS50112">
    <property type="entry name" value="PAS"/>
    <property type="match status" value="1"/>
</dbReference>